<keyword evidence="1" id="KW-0560">Oxidoreductase</keyword>
<organism evidence="3 4">
    <name type="scientific">Paractinoplanes ferrugineus</name>
    <dbReference type="NCBI Taxonomy" id="113564"/>
    <lineage>
        <taxon>Bacteria</taxon>
        <taxon>Bacillati</taxon>
        <taxon>Actinomycetota</taxon>
        <taxon>Actinomycetes</taxon>
        <taxon>Micromonosporales</taxon>
        <taxon>Micromonosporaceae</taxon>
        <taxon>Paractinoplanes</taxon>
    </lineage>
</organism>
<dbReference type="InterPro" id="IPR052019">
    <property type="entry name" value="F420H2_bilvrd_red/Heme_oxyg"/>
</dbReference>
<dbReference type="SUPFAM" id="SSF50475">
    <property type="entry name" value="FMN-binding split barrel"/>
    <property type="match status" value="1"/>
</dbReference>
<dbReference type="NCBIfam" id="TIGR03618">
    <property type="entry name" value="Rv1155_F420"/>
    <property type="match status" value="1"/>
</dbReference>
<dbReference type="EMBL" id="BOMM01000073">
    <property type="protein sequence ID" value="GIE15816.1"/>
    <property type="molecule type" value="Genomic_DNA"/>
</dbReference>
<reference evidence="3" key="1">
    <citation type="submission" date="2021-01" db="EMBL/GenBank/DDBJ databases">
        <title>Whole genome shotgun sequence of Actinoplanes ferrugineus NBRC 15555.</title>
        <authorList>
            <person name="Komaki H."/>
            <person name="Tamura T."/>
        </authorList>
    </citation>
    <scope>NUCLEOTIDE SEQUENCE</scope>
    <source>
        <strain evidence="3">NBRC 15555</strain>
    </source>
</reference>
<keyword evidence="4" id="KW-1185">Reference proteome</keyword>
<dbReference type="AlphaFoldDB" id="A0A919JEQ4"/>
<dbReference type="GO" id="GO:0016627">
    <property type="term" value="F:oxidoreductase activity, acting on the CH-CH group of donors"/>
    <property type="evidence" value="ECO:0007669"/>
    <property type="project" value="TreeGrafter"/>
</dbReference>
<feature type="domain" description="Pyridoxamine 5'-phosphate oxidase N-terminal" evidence="2">
    <location>
        <begin position="4"/>
        <end position="101"/>
    </location>
</feature>
<gene>
    <name evidence="3" type="ORF">Afe05nite_76560</name>
</gene>
<dbReference type="PANTHER" id="PTHR35176">
    <property type="entry name" value="HEME OXYGENASE HI_0854-RELATED"/>
    <property type="match status" value="1"/>
</dbReference>
<dbReference type="InterPro" id="IPR011576">
    <property type="entry name" value="Pyridox_Oxase_N"/>
</dbReference>
<proteinExistence type="predicted"/>
<evidence type="ECO:0000259" key="2">
    <source>
        <dbReference type="Pfam" id="PF01243"/>
    </source>
</evidence>
<dbReference type="GO" id="GO:0070967">
    <property type="term" value="F:coenzyme F420 binding"/>
    <property type="evidence" value="ECO:0007669"/>
    <property type="project" value="TreeGrafter"/>
</dbReference>
<evidence type="ECO:0000313" key="3">
    <source>
        <dbReference type="EMBL" id="GIE15816.1"/>
    </source>
</evidence>
<sequence>MIDADIRCVLDGTAIAHVATVLPDGAPHCVPVWIGTHGDRIAVLTGPRSRKAQNLRRDPRVAISLTPVGDPFTPVVIRGRVVSWLTGDEAWPVIDGIAEKYLGGPYPRTAERVVVLIEPDRQRFGM</sequence>
<name>A0A919JEQ4_9ACTN</name>
<accession>A0A919JEQ4</accession>
<comment type="caution">
    <text evidence="3">The sequence shown here is derived from an EMBL/GenBank/DDBJ whole genome shotgun (WGS) entry which is preliminary data.</text>
</comment>
<dbReference type="Pfam" id="PF01243">
    <property type="entry name" value="PNPOx_N"/>
    <property type="match status" value="1"/>
</dbReference>
<dbReference type="InterPro" id="IPR012349">
    <property type="entry name" value="Split_barrel_FMN-bd"/>
</dbReference>
<evidence type="ECO:0000256" key="1">
    <source>
        <dbReference type="ARBA" id="ARBA00023002"/>
    </source>
</evidence>
<dbReference type="InterPro" id="IPR019920">
    <property type="entry name" value="F420-binding_dom_put"/>
</dbReference>
<protein>
    <submittedName>
        <fullName evidence="3">PPOX class F420-dependent enzyme</fullName>
    </submittedName>
</protein>
<dbReference type="GO" id="GO:0005829">
    <property type="term" value="C:cytosol"/>
    <property type="evidence" value="ECO:0007669"/>
    <property type="project" value="TreeGrafter"/>
</dbReference>
<dbReference type="Proteomes" id="UP000598174">
    <property type="component" value="Unassembled WGS sequence"/>
</dbReference>
<dbReference type="RefSeq" id="WP_203822170.1">
    <property type="nucleotide sequence ID" value="NZ_BAAABP010000030.1"/>
</dbReference>
<dbReference type="Gene3D" id="2.30.110.10">
    <property type="entry name" value="Electron Transport, Fmn-binding Protein, Chain A"/>
    <property type="match status" value="1"/>
</dbReference>
<dbReference type="PANTHER" id="PTHR35176:SF6">
    <property type="entry name" value="HEME OXYGENASE HI_0854-RELATED"/>
    <property type="match status" value="1"/>
</dbReference>
<evidence type="ECO:0000313" key="4">
    <source>
        <dbReference type="Proteomes" id="UP000598174"/>
    </source>
</evidence>